<evidence type="ECO:0000313" key="3">
    <source>
        <dbReference type="Proteomes" id="UP000188967"/>
    </source>
</evidence>
<sequence>MMELMVVHPHIFWLSLGGLLLAAEMLGGNGYLLWSGVAAVITG</sequence>
<protein>
    <recommendedName>
        <fullName evidence="4">NfeD family protein</fullName>
    </recommendedName>
</protein>
<proteinExistence type="predicted"/>
<feature type="non-terminal residue" evidence="2">
    <location>
        <position position="43"/>
    </location>
</feature>
<gene>
    <name evidence="2" type="ORF">BXT93_04240</name>
</gene>
<keyword evidence="1" id="KW-0812">Transmembrane</keyword>
<keyword evidence="1" id="KW-0472">Membrane</keyword>
<comment type="caution">
    <text evidence="2">The sequence shown here is derived from an EMBL/GenBank/DDBJ whole genome shotgun (WGS) entry which is preliminary data.</text>
</comment>
<evidence type="ECO:0000256" key="1">
    <source>
        <dbReference type="SAM" id="Phobius"/>
    </source>
</evidence>
<name>A0A1V2GLV6_ECOLX</name>
<dbReference type="EMBL" id="MTPS01000058">
    <property type="protein sequence ID" value="ONG36184.1"/>
    <property type="molecule type" value="Genomic_DNA"/>
</dbReference>
<accession>A0A1V2GLV6</accession>
<evidence type="ECO:0008006" key="4">
    <source>
        <dbReference type="Google" id="ProtNLM"/>
    </source>
</evidence>
<dbReference type="AlphaFoldDB" id="A0A1V2GLV6"/>
<evidence type="ECO:0000313" key="2">
    <source>
        <dbReference type="EMBL" id="ONG36184.1"/>
    </source>
</evidence>
<organism evidence="2 3">
    <name type="scientific">Escherichia coli</name>
    <dbReference type="NCBI Taxonomy" id="562"/>
    <lineage>
        <taxon>Bacteria</taxon>
        <taxon>Pseudomonadati</taxon>
        <taxon>Pseudomonadota</taxon>
        <taxon>Gammaproteobacteria</taxon>
        <taxon>Enterobacterales</taxon>
        <taxon>Enterobacteriaceae</taxon>
        <taxon>Escherichia</taxon>
    </lineage>
</organism>
<reference evidence="2 3" key="1">
    <citation type="submission" date="2017-01" db="EMBL/GenBank/DDBJ databases">
        <title>Draft genome sequence of an E. coli strain isolated from human, in Amazon, Brazil.</title>
        <authorList>
            <person name="Moura Q."/>
            <person name="Fernandes M.R."/>
            <person name="Cerdeira L."/>
            <person name="Vianello M."/>
            <person name="Souza T.A."/>
            <person name="Ienne S."/>
            <person name="Lincopan N."/>
        </authorList>
    </citation>
    <scope>NUCLEOTIDE SEQUENCE [LARGE SCALE GENOMIC DNA]</scope>
    <source>
        <strain evidence="2 3">ICBEcBL-II-13</strain>
    </source>
</reference>
<dbReference type="Proteomes" id="UP000188967">
    <property type="component" value="Unassembled WGS sequence"/>
</dbReference>
<dbReference type="RefSeq" id="WP_404852800.1">
    <property type="nucleotide sequence ID" value="NZ_BFGV01000114.1"/>
</dbReference>
<feature type="transmembrane region" description="Helical" evidence="1">
    <location>
        <begin position="12"/>
        <end position="34"/>
    </location>
</feature>
<keyword evidence="1" id="KW-1133">Transmembrane helix</keyword>